<sequence>MTSAVDEAAVRRWLVDYLVTNNGCSPEQIDAGASMHDLGVGSRDAVVLTGVLSEFVGRTVSPVDFWQYPTVDALAKFLTGGEVEPATPEAGGERPAALDEPVAVIGLGLRFPGGPDADGNIEGPDAYWDFLSENRSAVGEVPAQRWAHFDDGTPAGAAALAGVTRWGSFLRDIDAFDAEFFEIIPREATRMDPQQRLLLEVTHEALEHAGIPADSLAETRTGVFAGASAGDYAQLGATDLSQVDAWYGTGGSISIIANRVSYFFDFRGPSVTIDTACSSSLVALHLSCQSLRTGDSDVALAAGVNLLLSPAGTRSLDQADAMSPTGRCHAFDAAADGFVRGEGCGVAVLKRLSDAQRDGDRVLAVIRGSAVNQDGRSNGLMAPNPAAQMAVLRAAYAAAGVNPREVDYVEAHGTGTLLGDPIEARALGTVLGKGRPADAPLLLGAVKSNLGHLEAAAGIAGFAKAVLALQHNRIPANLGYENPNPHIPFDKLRLKVVAEHTEWAPAGRPRRAGISSFGFGGTNAHVIIEQAPVAAPTDGAPTVLTTLVVSGKTAERVAGQAQMLADWMTGAGADVSLPEIAHTLNHHRTQHAKFATVTARNREQALAGLRSLALGQSAPGVVGVPTHIPKPGTVFVYSGQGSQWAGMGRQLLADEPAFADALAEIEPVFVDKVGFSLREIIEGGLPVSGDAQVQPVLMGLQLALTELWRSYGVHPDAVIGHSMGEVTAAVVAGALSLADGLEVIAARSSIMARLAGQGAVALLNLDEDAVRALIAGQPSVEVAGHLSPRQTVVAGLPDQVDAVIAAATADNVFARRVNMVVASHTALMDPVLGDLRSALADLEPSIPTLPFLSTVTAPTTPATFDADYWVANVRQPVQFSRAVAAAAGEHGTFIEISPHSTLGQPIADTLADLDDPSHYLTVGTLARDGDDTVTFHTHRNATHTSRPPHTARHGEPHVPLPTTPWRRTRHWVEAPPLRRATAGRGGALPADSAVPPEWFCELTWPEKPLPSTAEDAAADGRWLVIADPAVGEALTRLLDGEGSSVTTLPASAAADTVVEAVENATHVLYAPGSTDGGPLGYELFEMGRTIAAAAAGRPAPPTLYLLTRNAQPLAEGDRANAAHAVLWGLGRTLALEHPEIWGAVVDVDESVPAAVAARWLLGEVRAGDGEDQLVYRAGARHVARLIHALPPAPAGTDAETLDPERTHLVIGATGNIGPILIEQLAAMGAKTVVAVSRNPGDRLAALTERLAEKGTTVVTAAADAADEASMRALFDRFGADLPPLGGVYLAAMSGGPVTLTEMTRDDVVAMFRPKMDAAMVAHKLTLEHPVTQFVLFSSISGVLGSRWLAHYAATTTFCDTLAFARRAAGLPACAINWGLWKSLADAQTGFEKQATAESGLEPMEDAVAITALRSFVGPQAPARATVVAADWPRLAAAYHTRAELHILDELLAAESGVAAAALSGDTAFRQELKDCAAPRRVDMLTDHVLAQVAAAMGLTSTHTLDPTVGFFQFGMDSLMSVTLQRSLSESLGEALPASVVFDYPTVEALTDYLASILPEIIDTAGSDDEVAGAGVDGPDVAEDAYDDLAEDELLARLSERLS</sequence>
<accession>A0ACC6MFQ2</accession>
<gene>
    <name evidence="1" type="ORF">OHX15_10495</name>
</gene>
<reference evidence="1 2" key="1">
    <citation type="journal article" date="2021" name="Chemosphere">
        <title>Bioballs carrying a syntrophic Rhodococcus and Mycolicibacterium consortium for simultaneous sorption and biodegradation of fuel oil in contaminated freshwater.</title>
        <authorList>
            <person name="Naloka K."/>
            <person name="Polrit D."/>
            <person name="Muangchinda C."/>
            <person name="Thoetkiattikul H."/>
            <person name="Pinyakong O."/>
        </authorList>
    </citation>
    <scope>NUCLEOTIDE SEQUENCE [LARGE SCALE GENOMIC DNA]</scope>
    <source>
        <strain evidence="1 2">J101</strain>
    </source>
</reference>
<proteinExistence type="predicted"/>
<comment type="caution">
    <text evidence="1">The sequence shown here is derived from an EMBL/GenBank/DDBJ whole genome shotgun (WGS) entry which is preliminary data.</text>
</comment>
<evidence type="ECO:0000313" key="2">
    <source>
        <dbReference type="Proteomes" id="UP001289645"/>
    </source>
</evidence>
<keyword evidence="2" id="KW-1185">Reference proteome</keyword>
<organism evidence="1 2">
    <name type="scientific">Mycolicibacterium parafortuitum</name>
    <name type="common">Mycobacterium parafortuitum</name>
    <dbReference type="NCBI Taxonomy" id="39692"/>
    <lineage>
        <taxon>Bacteria</taxon>
        <taxon>Bacillati</taxon>
        <taxon>Actinomycetota</taxon>
        <taxon>Actinomycetes</taxon>
        <taxon>Mycobacteriales</taxon>
        <taxon>Mycobacteriaceae</taxon>
        <taxon>Mycolicibacterium</taxon>
    </lineage>
</organism>
<evidence type="ECO:0000313" key="1">
    <source>
        <dbReference type="EMBL" id="MDZ5085815.1"/>
    </source>
</evidence>
<dbReference type="Proteomes" id="UP001289645">
    <property type="component" value="Unassembled WGS sequence"/>
</dbReference>
<dbReference type="EMBL" id="JAOXLN010000009">
    <property type="protein sequence ID" value="MDZ5085815.1"/>
    <property type="molecule type" value="Genomic_DNA"/>
</dbReference>
<protein>
    <submittedName>
        <fullName evidence="1">Type I polyketide synthase</fullName>
    </submittedName>
</protein>
<name>A0ACC6MFQ2_MYCPF</name>